<sequence>MSGTVGLTTTSKAGPCSSWSLLLHTVLIPAPRIASFPCSSNYHNPRHTRHLPGLLWKQTLGRCVYHDLLDEEEFGILTRQRRRFARLESIGLSGVVLYEIPPRRDANNDYLSVNSMLSDEPHLTLKGVFGDPNDANEPGMNVDQLLDCVGARVIYFPSYACTSFIVGSFSAFSRIS</sequence>
<reference evidence="1 2" key="1">
    <citation type="submission" date="2014-02" db="EMBL/GenBank/DDBJ databases">
        <title>Transposable element dynamics among asymbiotic and ectomycorrhizal Amanita fungi.</title>
        <authorList>
            <consortium name="DOE Joint Genome Institute"/>
            <person name="Hess J."/>
            <person name="Skrede I."/>
            <person name="Wolfe B."/>
            <person name="LaButti K."/>
            <person name="Ohm R.A."/>
            <person name="Grigoriev I.V."/>
            <person name="Pringle A."/>
        </authorList>
    </citation>
    <scope>NUCLEOTIDE SEQUENCE [LARGE SCALE GENOMIC DNA]</scope>
    <source>
        <strain evidence="1 2">SKay4041</strain>
    </source>
</reference>
<dbReference type="OrthoDB" id="3227568at2759"/>
<gene>
    <name evidence="1" type="ORF">AMATHDRAFT_152706</name>
</gene>
<organism evidence="1 2">
    <name type="scientific">Amanita thiersii Skay4041</name>
    <dbReference type="NCBI Taxonomy" id="703135"/>
    <lineage>
        <taxon>Eukaryota</taxon>
        <taxon>Fungi</taxon>
        <taxon>Dikarya</taxon>
        <taxon>Basidiomycota</taxon>
        <taxon>Agaricomycotina</taxon>
        <taxon>Agaricomycetes</taxon>
        <taxon>Agaricomycetidae</taxon>
        <taxon>Agaricales</taxon>
        <taxon>Pluteineae</taxon>
        <taxon>Amanitaceae</taxon>
        <taxon>Amanita</taxon>
    </lineage>
</organism>
<dbReference type="Proteomes" id="UP000242287">
    <property type="component" value="Unassembled WGS sequence"/>
</dbReference>
<dbReference type="EMBL" id="KZ302127">
    <property type="protein sequence ID" value="PFH47202.1"/>
    <property type="molecule type" value="Genomic_DNA"/>
</dbReference>
<evidence type="ECO:0000313" key="1">
    <source>
        <dbReference type="EMBL" id="PFH47202.1"/>
    </source>
</evidence>
<protein>
    <submittedName>
        <fullName evidence="1">Uncharacterized protein</fullName>
    </submittedName>
</protein>
<dbReference type="AlphaFoldDB" id="A0A2A9NHL6"/>
<keyword evidence="2" id="KW-1185">Reference proteome</keyword>
<accession>A0A2A9NHL6</accession>
<name>A0A2A9NHL6_9AGAR</name>
<proteinExistence type="predicted"/>
<evidence type="ECO:0000313" key="2">
    <source>
        <dbReference type="Proteomes" id="UP000242287"/>
    </source>
</evidence>